<feature type="domain" description="Rhodanese" evidence="5">
    <location>
        <begin position="63"/>
        <end position="177"/>
    </location>
</feature>
<dbReference type="PROSITE" id="PS51257">
    <property type="entry name" value="PROKAR_LIPOPROTEIN"/>
    <property type="match status" value="1"/>
</dbReference>
<dbReference type="RefSeq" id="WP_242943774.1">
    <property type="nucleotide sequence ID" value="NZ_FSRH01000004.1"/>
</dbReference>
<proteinExistence type="predicted"/>
<evidence type="ECO:0000256" key="2">
    <source>
        <dbReference type="ARBA" id="ARBA00022737"/>
    </source>
</evidence>
<dbReference type="CDD" id="cd01448">
    <property type="entry name" value="TST_Repeat_1"/>
    <property type="match status" value="1"/>
</dbReference>
<dbReference type="Gene3D" id="3.40.250.10">
    <property type="entry name" value="Rhodanese-like domain"/>
    <property type="match status" value="2"/>
</dbReference>
<dbReference type="AlphaFoldDB" id="A0A069RAD0"/>
<evidence type="ECO:0000256" key="3">
    <source>
        <dbReference type="ARBA" id="ARBA00047549"/>
    </source>
</evidence>
<dbReference type="InterPro" id="IPR001307">
    <property type="entry name" value="Thiosulphate_STrfase_CS"/>
</dbReference>
<dbReference type="eggNOG" id="COG2897">
    <property type="taxonomic scope" value="Bacteria"/>
</dbReference>
<organism evidence="6 7">
    <name type="scientific">Peptoclostridium litorale DSM 5388</name>
    <dbReference type="NCBI Taxonomy" id="1121324"/>
    <lineage>
        <taxon>Bacteria</taxon>
        <taxon>Bacillati</taxon>
        <taxon>Bacillota</taxon>
        <taxon>Clostridia</taxon>
        <taxon>Peptostreptococcales</taxon>
        <taxon>Peptoclostridiaceae</taxon>
        <taxon>Peptoclostridium</taxon>
    </lineage>
</organism>
<feature type="domain" description="Rhodanese" evidence="5">
    <location>
        <begin position="208"/>
        <end position="279"/>
    </location>
</feature>
<name>A0A069RAD0_PEPLI</name>
<gene>
    <name evidence="6" type="ORF">CLIT_23c00300</name>
</gene>
<dbReference type="PROSITE" id="PS50206">
    <property type="entry name" value="RHODANESE_3"/>
    <property type="match status" value="2"/>
</dbReference>
<evidence type="ECO:0000256" key="1">
    <source>
        <dbReference type="ARBA" id="ARBA00012245"/>
    </source>
</evidence>
<keyword evidence="4" id="KW-0732">Signal</keyword>
<dbReference type="SMART" id="SM00450">
    <property type="entry name" value="RHOD"/>
    <property type="match status" value="1"/>
</dbReference>
<feature type="chain" id="PRO_5039229099" description="thiosulfate sulfurtransferase" evidence="4">
    <location>
        <begin position="23"/>
        <end position="279"/>
    </location>
</feature>
<evidence type="ECO:0000259" key="5">
    <source>
        <dbReference type="PROSITE" id="PS50206"/>
    </source>
</evidence>
<dbReference type="EMBL" id="JJMM01000026">
    <property type="protein sequence ID" value="KDR93758.1"/>
    <property type="molecule type" value="Genomic_DNA"/>
</dbReference>
<keyword evidence="2" id="KW-0677">Repeat</keyword>
<dbReference type="EC" id="2.8.1.1" evidence="1"/>
<dbReference type="GO" id="GO:0004792">
    <property type="term" value="F:thiosulfate-cyanide sulfurtransferase activity"/>
    <property type="evidence" value="ECO:0007669"/>
    <property type="project" value="UniProtKB-EC"/>
</dbReference>
<comment type="caution">
    <text evidence="6">The sequence shown here is derived from an EMBL/GenBank/DDBJ whole genome shotgun (WGS) entry which is preliminary data.</text>
</comment>
<keyword evidence="7" id="KW-1185">Reference proteome</keyword>
<protein>
    <recommendedName>
        <fullName evidence="1">thiosulfate sulfurtransferase</fullName>
        <ecNumber evidence="1">2.8.1.1</ecNumber>
    </recommendedName>
</protein>
<dbReference type="Pfam" id="PF00581">
    <property type="entry name" value="Rhodanese"/>
    <property type="match status" value="2"/>
</dbReference>
<evidence type="ECO:0000256" key="4">
    <source>
        <dbReference type="SAM" id="SignalP"/>
    </source>
</evidence>
<dbReference type="PANTHER" id="PTHR43855">
    <property type="entry name" value="THIOSULFATE SULFURTRANSFERASE"/>
    <property type="match status" value="1"/>
</dbReference>
<feature type="signal peptide" evidence="4">
    <location>
        <begin position="1"/>
        <end position="22"/>
    </location>
</feature>
<accession>A0A069RAD0</accession>
<evidence type="ECO:0000313" key="6">
    <source>
        <dbReference type="EMBL" id="KDR93758.1"/>
    </source>
</evidence>
<dbReference type="PANTHER" id="PTHR43855:SF1">
    <property type="entry name" value="THIOSULFATE SULFURTRANSFERASE"/>
    <property type="match status" value="1"/>
</dbReference>
<dbReference type="InterPro" id="IPR051126">
    <property type="entry name" value="Thiosulfate_sulfurtransferase"/>
</dbReference>
<dbReference type="SUPFAM" id="SSF52821">
    <property type="entry name" value="Rhodanese/Cell cycle control phosphatase"/>
    <property type="match status" value="2"/>
</dbReference>
<dbReference type="STRING" id="1121324.CLIT_23c00300"/>
<reference evidence="6 7" key="1">
    <citation type="submission" date="2014-03" db="EMBL/GenBank/DDBJ databases">
        <title>Genome sequence of Clostridium litorale W6, DSM 5388.</title>
        <authorList>
            <person name="Poehlein A."/>
            <person name="Jagirdar A."/>
            <person name="Khonsari B."/>
            <person name="Chibani C.M."/>
            <person name="Gutierrez Gutierrez D.A."/>
            <person name="Davydova E."/>
            <person name="Alghaithi H.S."/>
            <person name="Nair K.P."/>
            <person name="Dhamotharan K."/>
            <person name="Chandran L."/>
            <person name="G W."/>
            <person name="Daniel R."/>
        </authorList>
    </citation>
    <scope>NUCLEOTIDE SEQUENCE [LARGE SCALE GENOMIC DNA]</scope>
    <source>
        <strain evidence="6 7">W6</strain>
    </source>
</reference>
<dbReference type="PROSITE" id="PS00380">
    <property type="entry name" value="RHODANESE_1"/>
    <property type="match status" value="1"/>
</dbReference>
<dbReference type="Proteomes" id="UP000027946">
    <property type="component" value="Unassembled WGS sequence"/>
</dbReference>
<sequence length="279" mass="30433">MLKKKLLSLTTLIMALMLVLSACTGSKQSTSDSADSPQAGVDLSVYKNSDIFITPQELNEKLGDENVIIFDGNKQGAYEKGHIPGAINVGFHSFSNVEGKPGDPLWGTSLNKEELAKKLESYGVTNDKLVVFYSDVLPGPGPDGRNVWQLRMAGLDNVKLLYGGMPYWKELGYEVTKDAPAEVAPSTGLVLKDFDESYRATKEHIGENLENTVIIDVRTEKEFKGSQNAGEARGGHIKGAKHLLWSDLLNENATPKSPDEIIKIMADAGVTPEDDFVVY</sequence>
<comment type="catalytic activity">
    <reaction evidence="3">
        <text>thiosulfate + hydrogen cyanide = thiocyanate + sulfite + 2 H(+)</text>
        <dbReference type="Rhea" id="RHEA:16881"/>
        <dbReference type="ChEBI" id="CHEBI:15378"/>
        <dbReference type="ChEBI" id="CHEBI:17359"/>
        <dbReference type="ChEBI" id="CHEBI:18022"/>
        <dbReference type="ChEBI" id="CHEBI:18407"/>
        <dbReference type="ChEBI" id="CHEBI:33542"/>
        <dbReference type="EC" id="2.8.1.1"/>
    </reaction>
</comment>
<dbReference type="InterPro" id="IPR036873">
    <property type="entry name" value="Rhodanese-like_dom_sf"/>
</dbReference>
<evidence type="ECO:0000313" key="7">
    <source>
        <dbReference type="Proteomes" id="UP000027946"/>
    </source>
</evidence>
<dbReference type="InterPro" id="IPR001763">
    <property type="entry name" value="Rhodanese-like_dom"/>
</dbReference>